<dbReference type="RefSeq" id="WP_153407678.1">
    <property type="nucleotide sequence ID" value="NZ_WEGK01000001.1"/>
</dbReference>
<dbReference type="Proteomes" id="UP000438448">
    <property type="component" value="Unassembled WGS sequence"/>
</dbReference>
<proteinExistence type="predicted"/>
<keyword evidence="2" id="KW-1185">Reference proteome</keyword>
<organism evidence="1 2">
    <name type="scientific">Nocardia macrotermitis</name>
    <dbReference type="NCBI Taxonomy" id="2585198"/>
    <lineage>
        <taxon>Bacteria</taxon>
        <taxon>Bacillati</taxon>
        <taxon>Actinomycetota</taxon>
        <taxon>Actinomycetes</taxon>
        <taxon>Mycobacteriales</taxon>
        <taxon>Nocardiaceae</taxon>
        <taxon>Nocardia</taxon>
    </lineage>
</organism>
<evidence type="ECO:0000313" key="1">
    <source>
        <dbReference type="EMBL" id="MQY17702.1"/>
    </source>
</evidence>
<accession>A0A7K0CXN7</accession>
<comment type="caution">
    <text evidence="1">The sequence shown here is derived from an EMBL/GenBank/DDBJ whole genome shotgun (WGS) entry which is preliminary data.</text>
</comment>
<dbReference type="EMBL" id="WEGK01000001">
    <property type="protein sequence ID" value="MQY17702.1"/>
    <property type="molecule type" value="Genomic_DNA"/>
</dbReference>
<sequence>MGYRRSKLPVAVGVVLAGVVVWSVAAEGVSGAEGVAGVSQLAPIVPGVVGGIAGAIGSGSASPNRDFDPGPYPDRDSCERARARYYDPDLLECVPA</sequence>
<protein>
    <submittedName>
        <fullName evidence="1">Uncharacterized protein</fullName>
    </submittedName>
</protein>
<gene>
    <name evidence="1" type="ORF">NRB20_07660</name>
</gene>
<name>A0A7K0CXN7_9NOCA</name>
<reference evidence="1 2" key="1">
    <citation type="submission" date="2019-10" db="EMBL/GenBank/DDBJ databases">
        <title>Nocardia macrotermitis sp. nov. and Nocardia aurantia sp. nov., isolated from the gut of fungus growing-termite Macrotermes natalensis.</title>
        <authorList>
            <person name="Benndorf R."/>
            <person name="Schwitalla J."/>
            <person name="Martin K."/>
            <person name="De Beer W."/>
            <person name="Kaster A.-K."/>
            <person name="Vollmers J."/>
            <person name="Poulsen M."/>
            <person name="Beemelmanns C."/>
        </authorList>
    </citation>
    <scope>NUCLEOTIDE SEQUENCE [LARGE SCALE GENOMIC DNA]</scope>
    <source>
        <strain evidence="1 2">RB20</strain>
    </source>
</reference>
<evidence type="ECO:0000313" key="2">
    <source>
        <dbReference type="Proteomes" id="UP000438448"/>
    </source>
</evidence>
<dbReference type="AlphaFoldDB" id="A0A7K0CXN7"/>